<sequence length="306" mass="34040">MIALALTLSVLFSGALSLLCPSQVDPSVTVNVAHPTTCAKYMSCVHTQPREMNCPGGLEWNDHDSLCDYPDRSGCVRNVPEEVARLNGSALAAASVCLPQETSGCPLNSSPGEVALRKHRNCRMYYSCSLGKESPMYCPKGLYWNAGSCRCDYESDVECGEDGERPVEEEEEQEAVEEVPVEVQEQAEEQQGEEPQQEEEQPDQEEPTQEHETYEFPEDFEQPSILLAEPQVEYEPSPRLRFRRDAALPLLEIPEVLIALAAQEVPEVQETLEVREAPVEISPSRVETVTAPSLLALEFVRCQLLL</sequence>
<keyword evidence="10" id="KW-1185">Reference proteome</keyword>
<protein>
    <recommendedName>
        <fullName evidence="8">Chitin-binding type-2 domain-containing protein</fullName>
    </recommendedName>
</protein>
<dbReference type="PROSITE" id="PS50940">
    <property type="entry name" value="CHIT_BIND_II"/>
    <property type="match status" value="2"/>
</dbReference>
<evidence type="ECO:0000313" key="10">
    <source>
        <dbReference type="Proteomes" id="UP001562425"/>
    </source>
</evidence>
<feature type="domain" description="Chitin-binding type-2" evidence="8">
    <location>
        <begin position="17"/>
        <end position="77"/>
    </location>
</feature>
<evidence type="ECO:0000256" key="2">
    <source>
        <dbReference type="ARBA" id="ARBA00022729"/>
    </source>
</evidence>
<comment type="caution">
    <text evidence="9">The sequence shown here is derived from an EMBL/GenBank/DDBJ whole genome shotgun (WGS) entry which is preliminary data.</text>
</comment>
<organism evidence="9 10">
    <name type="scientific">Culex pipiens pipiens</name>
    <name type="common">Northern house mosquito</name>
    <dbReference type="NCBI Taxonomy" id="38569"/>
    <lineage>
        <taxon>Eukaryota</taxon>
        <taxon>Metazoa</taxon>
        <taxon>Ecdysozoa</taxon>
        <taxon>Arthropoda</taxon>
        <taxon>Hexapoda</taxon>
        <taxon>Insecta</taxon>
        <taxon>Pterygota</taxon>
        <taxon>Neoptera</taxon>
        <taxon>Endopterygota</taxon>
        <taxon>Diptera</taxon>
        <taxon>Nematocera</taxon>
        <taxon>Culicoidea</taxon>
        <taxon>Culicidae</taxon>
        <taxon>Culicinae</taxon>
        <taxon>Culicini</taxon>
        <taxon>Culex</taxon>
        <taxon>Culex</taxon>
    </lineage>
</organism>
<keyword evidence="2 7" id="KW-0732">Signal</keyword>
<name>A0ABD1CRZ3_CULPP</name>
<keyword evidence="5" id="KW-0325">Glycoprotein</keyword>
<dbReference type="GO" id="GO:0008061">
    <property type="term" value="F:chitin binding"/>
    <property type="evidence" value="ECO:0007669"/>
    <property type="project" value="UniProtKB-KW"/>
</dbReference>
<dbReference type="SUPFAM" id="SSF57625">
    <property type="entry name" value="Invertebrate chitin-binding proteins"/>
    <property type="match status" value="2"/>
</dbReference>
<dbReference type="PANTHER" id="PTHR23301">
    <property type="entry name" value="CHITIN BINDING PERITROPHIN-A"/>
    <property type="match status" value="1"/>
</dbReference>
<accession>A0ABD1CRZ3</accession>
<evidence type="ECO:0000256" key="1">
    <source>
        <dbReference type="ARBA" id="ARBA00022669"/>
    </source>
</evidence>
<dbReference type="PANTHER" id="PTHR23301:SF0">
    <property type="entry name" value="CHITIN-BINDING TYPE-2 DOMAIN-CONTAINING PROTEIN-RELATED"/>
    <property type="match status" value="1"/>
</dbReference>
<dbReference type="EMBL" id="JBEHCU010009866">
    <property type="protein sequence ID" value="KAL1379123.1"/>
    <property type="molecule type" value="Genomic_DNA"/>
</dbReference>
<dbReference type="AlphaFoldDB" id="A0ABD1CRZ3"/>
<dbReference type="Pfam" id="PF01607">
    <property type="entry name" value="CBM_14"/>
    <property type="match status" value="2"/>
</dbReference>
<feature type="region of interest" description="Disordered" evidence="6">
    <location>
        <begin position="160"/>
        <end position="213"/>
    </location>
</feature>
<evidence type="ECO:0000256" key="3">
    <source>
        <dbReference type="ARBA" id="ARBA00022737"/>
    </source>
</evidence>
<evidence type="ECO:0000259" key="8">
    <source>
        <dbReference type="PROSITE" id="PS50940"/>
    </source>
</evidence>
<evidence type="ECO:0000313" key="9">
    <source>
        <dbReference type="EMBL" id="KAL1379123.1"/>
    </source>
</evidence>
<evidence type="ECO:0000256" key="5">
    <source>
        <dbReference type="ARBA" id="ARBA00023180"/>
    </source>
</evidence>
<feature type="domain" description="Chitin-binding type-2" evidence="8">
    <location>
        <begin position="102"/>
        <end position="161"/>
    </location>
</feature>
<gene>
    <name evidence="9" type="ORF">pipiens_003846</name>
</gene>
<keyword evidence="3" id="KW-0677">Repeat</keyword>
<dbReference type="InterPro" id="IPR002557">
    <property type="entry name" value="Chitin-bd_dom"/>
</dbReference>
<feature type="compositionally biased region" description="Acidic residues" evidence="6">
    <location>
        <begin position="160"/>
        <end position="207"/>
    </location>
</feature>
<feature type="chain" id="PRO_5044868243" description="Chitin-binding type-2 domain-containing protein" evidence="7">
    <location>
        <begin position="18"/>
        <end position="306"/>
    </location>
</feature>
<proteinExistence type="predicted"/>
<feature type="signal peptide" evidence="7">
    <location>
        <begin position="1"/>
        <end position="17"/>
    </location>
</feature>
<reference evidence="9 10" key="1">
    <citation type="submission" date="2024-05" db="EMBL/GenBank/DDBJ databases">
        <title>Culex pipiens pipiens assembly and annotation.</title>
        <authorList>
            <person name="Alout H."/>
            <person name="Durand T."/>
        </authorList>
    </citation>
    <scope>NUCLEOTIDE SEQUENCE [LARGE SCALE GENOMIC DNA]</scope>
    <source>
        <strain evidence="9">HA-2024</strain>
        <tissue evidence="9">Whole body</tissue>
    </source>
</reference>
<evidence type="ECO:0000256" key="4">
    <source>
        <dbReference type="ARBA" id="ARBA00023157"/>
    </source>
</evidence>
<dbReference type="Proteomes" id="UP001562425">
    <property type="component" value="Unassembled WGS sequence"/>
</dbReference>
<dbReference type="InterPro" id="IPR051940">
    <property type="entry name" value="Chitin_bind-dev_reg"/>
</dbReference>
<evidence type="ECO:0000256" key="6">
    <source>
        <dbReference type="SAM" id="MobiDB-lite"/>
    </source>
</evidence>
<dbReference type="SMART" id="SM00494">
    <property type="entry name" value="ChtBD2"/>
    <property type="match status" value="2"/>
</dbReference>
<keyword evidence="1" id="KW-0147">Chitin-binding</keyword>
<evidence type="ECO:0000256" key="7">
    <source>
        <dbReference type="SAM" id="SignalP"/>
    </source>
</evidence>
<dbReference type="InterPro" id="IPR036508">
    <property type="entry name" value="Chitin-bd_dom_sf"/>
</dbReference>
<dbReference type="Gene3D" id="2.170.140.10">
    <property type="entry name" value="Chitin binding domain"/>
    <property type="match status" value="2"/>
</dbReference>
<keyword evidence="4" id="KW-1015">Disulfide bond</keyword>